<evidence type="ECO:0000256" key="2">
    <source>
        <dbReference type="ARBA" id="ARBA00009726"/>
    </source>
</evidence>
<dbReference type="InterPro" id="IPR036640">
    <property type="entry name" value="ABC1_TM_sf"/>
</dbReference>
<feature type="transmembrane region" description="Helical" evidence="8">
    <location>
        <begin position="169"/>
        <end position="192"/>
    </location>
</feature>
<dbReference type="Gene3D" id="1.20.1560.10">
    <property type="entry name" value="ABC transporter type 1, transmembrane domain"/>
    <property type="match status" value="1"/>
</dbReference>
<feature type="transmembrane region" description="Helical" evidence="8">
    <location>
        <begin position="125"/>
        <end position="148"/>
    </location>
</feature>
<dbReference type="EMBL" id="JAODUP010000365">
    <property type="protein sequence ID" value="KAK2151384.1"/>
    <property type="molecule type" value="Genomic_DNA"/>
</dbReference>
<proteinExistence type="inferred from homology"/>
<dbReference type="GO" id="GO:0042626">
    <property type="term" value="F:ATPase-coupled transmembrane transporter activity"/>
    <property type="evidence" value="ECO:0007669"/>
    <property type="project" value="TreeGrafter"/>
</dbReference>
<evidence type="ECO:0000256" key="4">
    <source>
        <dbReference type="ARBA" id="ARBA00022741"/>
    </source>
</evidence>
<dbReference type="GO" id="GO:0005524">
    <property type="term" value="F:ATP binding"/>
    <property type="evidence" value="ECO:0007669"/>
    <property type="project" value="UniProtKB-KW"/>
</dbReference>
<dbReference type="InterPro" id="IPR050173">
    <property type="entry name" value="ABC_transporter_C-like"/>
</dbReference>
<dbReference type="PANTHER" id="PTHR24223:SF456">
    <property type="entry name" value="MULTIDRUG RESISTANCE-ASSOCIATED PROTEIN LETHAL(2)03659"/>
    <property type="match status" value="1"/>
</dbReference>
<comment type="similarity">
    <text evidence="2">Belongs to the ABC transporter superfamily. ABCC family. Conjugate transporter (TC 3.A.1.208) subfamily.</text>
</comment>
<comment type="caution">
    <text evidence="9">The sequence shown here is derived from an EMBL/GenBank/DDBJ whole genome shotgun (WGS) entry which is preliminary data.</text>
</comment>
<keyword evidence="6 8" id="KW-1133">Transmembrane helix</keyword>
<evidence type="ECO:0000256" key="8">
    <source>
        <dbReference type="SAM" id="Phobius"/>
    </source>
</evidence>
<keyword evidence="4" id="KW-0547">Nucleotide-binding</keyword>
<dbReference type="Proteomes" id="UP001208570">
    <property type="component" value="Unassembled WGS sequence"/>
</dbReference>
<name>A0AAD9JDY1_9ANNE</name>
<feature type="transmembrane region" description="Helical" evidence="8">
    <location>
        <begin position="270"/>
        <end position="292"/>
    </location>
</feature>
<evidence type="ECO:0000256" key="6">
    <source>
        <dbReference type="ARBA" id="ARBA00022989"/>
    </source>
</evidence>
<dbReference type="PANTHER" id="PTHR24223">
    <property type="entry name" value="ATP-BINDING CASSETTE SUB-FAMILY C"/>
    <property type="match status" value="1"/>
</dbReference>
<keyword evidence="10" id="KW-1185">Reference proteome</keyword>
<evidence type="ECO:0000256" key="1">
    <source>
        <dbReference type="ARBA" id="ARBA00004141"/>
    </source>
</evidence>
<dbReference type="SUPFAM" id="SSF90123">
    <property type="entry name" value="ABC transporter transmembrane region"/>
    <property type="match status" value="1"/>
</dbReference>
<evidence type="ECO:0000256" key="5">
    <source>
        <dbReference type="ARBA" id="ARBA00022840"/>
    </source>
</evidence>
<gene>
    <name evidence="9" type="ORF">LSH36_365g04042</name>
</gene>
<dbReference type="GO" id="GO:0005886">
    <property type="term" value="C:plasma membrane"/>
    <property type="evidence" value="ECO:0007669"/>
    <property type="project" value="TreeGrafter"/>
</dbReference>
<evidence type="ECO:0000313" key="10">
    <source>
        <dbReference type="Proteomes" id="UP001208570"/>
    </source>
</evidence>
<dbReference type="AlphaFoldDB" id="A0AAD9JDY1"/>
<evidence type="ECO:0000256" key="3">
    <source>
        <dbReference type="ARBA" id="ARBA00022692"/>
    </source>
</evidence>
<keyword evidence="3 8" id="KW-0812">Transmembrane</keyword>
<organism evidence="9 10">
    <name type="scientific">Paralvinella palmiformis</name>
    <dbReference type="NCBI Taxonomy" id="53620"/>
    <lineage>
        <taxon>Eukaryota</taxon>
        <taxon>Metazoa</taxon>
        <taxon>Spiralia</taxon>
        <taxon>Lophotrochozoa</taxon>
        <taxon>Annelida</taxon>
        <taxon>Polychaeta</taxon>
        <taxon>Sedentaria</taxon>
        <taxon>Canalipalpata</taxon>
        <taxon>Terebellida</taxon>
        <taxon>Terebelliformia</taxon>
        <taxon>Alvinellidae</taxon>
        <taxon>Paralvinella</taxon>
    </lineage>
</organism>
<feature type="transmembrane region" description="Helical" evidence="8">
    <location>
        <begin position="240"/>
        <end position="264"/>
    </location>
</feature>
<comment type="subcellular location">
    <subcellularLocation>
        <location evidence="1">Membrane</location>
        <topology evidence="1">Multi-pass membrane protein</topology>
    </subcellularLocation>
</comment>
<evidence type="ECO:0000313" key="9">
    <source>
        <dbReference type="EMBL" id="KAK2151384.1"/>
    </source>
</evidence>
<keyword evidence="5" id="KW-0067">ATP-binding</keyword>
<protein>
    <submittedName>
        <fullName evidence="9">Uncharacterized protein</fullName>
    </submittedName>
</protein>
<keyword evidence="7 8" id="KW-0472">Membrane</keyword>
<feature type="transmembrane region" description="Helical" evidence="8">
    <location>
        <begin position="198"/>
        <end position="219"/>
    </location>
</feature>
<accession>A0AAD9JDY1</accession>
<sequence>MTDGCTIGTGLNSDDAFIHGNDANMKEKEDHKRPVSNPNPVTEANWISKLFFWWMNGLFKTGYKRRLEVDDMYDLLKQDQSEYLCDLLEREWKKEVETSKMLQPLLMGGLIRYFRPDSEVSLTQAYLYALGVGLCAVLIAITHHPYFFQVQRIGMWLRVAACSLIFKKSVIFLHYLLIGPLQGIAVLIILWYELGPASLAGFAILLLLIPIQGFMGRLFTKLSLEINRVLNCGYAKASTFVLFFSSAKLIAFLTFMVFVLQGHALRSEQVFVALALFNPVRLTLTLFVPFAIQMMSETSVTIARLQLCLRVRVRRINRMMALNVSGFLCLF</sequence>
<reference evidence="9" key="1">
    <citation type="journal article" date="2023" name="Mol. Biol. Evol.">
        <title>Third-Generation Sequencing Reveals the Adaptive Role of the Epigenome in Three Deep-Sea Polychaetes.</title>
        <authorList>
            <person name="Perez M."/>
            <person name="Aroh O."/>
            <person name="Sun Y."/>
            <person name="Lan Y."/>
            <person name="Juniper S.K."/>
            <person name="Young C.R."/>
            <person name="Angers B."/>
            <person name="Qian P.Y."/>
        </authorList>
    </citation>
    <scope>NUCLEOTIDE SEQUENCE</scope>
    <source>
        <strain evidence="9">P08H-3</strain>
    </source>
</reference>
<evidence type="ECO:0000256" key="7">
    <source>
        <dbReference type="ARBA" id="ARBA00023136"/>
    </source>
</evidence>